<dbReference type="GO" id="GO:0016987">
    <property type="term" value="F:sigma factor activity"/>
    <property type="evidence" value="ECO:0007669"/>
    <property type="project" value="UniProtKB-KW"/>
</dbReference>
<evidence type="ECO:0000256" key="4">
    <source>
        <dbReference type="ARBA" id="ARBA00023125"/>
    </source>
</evidence>
<dbReference type="PANTHER" id="PTHR43133:SF8">
    <property type="entry name" value="RNA POLYMERASE SIGMA FACTOR HI_1459-RELATED"/>
    <property type="match status" value="1"/>
</dbReference>
<dbReference type="AlphaFoldDB" id="A0A8J7U674"/>
<comment type="caution">
    <text evidence="7">The sequence shown here is derived from an EMBL/GenBank/DDBJ whole genome shotgun (WGS) entry which is preliminary data.</text>
</comment>
<dbReference type="Gene3D" id="1.10.10.10">
    <property type="entry name" value="Winged helix-like DNA-binding domain superfamily/Winged helix DNA-binding domain"/>
    <property type="match status" value="1"/>
</dbReference>
<keyword evidence="8" id="KW-1185">Reference proteome</keyword>
<dbReference type="InterPro" id="IPR013324">
    <property type="entry name" value="RNA_pol_sigma_r3/r4-like"/>
</dbReference>
<dbReference type="GO" id="GO:0003677">
    <property type="term" value="F:DNA binding"/>
    <property type="evidence" value="ECO:0007669"/>
    <property type="project" value="UniProtKB-KW"/>
</dbReference>
<dbReference type="EMBL" id="JAFREP010000056">
    <property type="protein sequence ID" value="MBO1323298.1"/>
    <property type="molecule type" value="Genomic_DNA"/>
</dbReference>
<comment type="similarity">
    <text evidence="1">Belongs to the sigma-70 factor family. ECF subfamily.</text>
</comment>
<name>A0A8J7U674_9BACT</name>
<dbReference type="GO" id="GO:0006352">
    <property type="term" value="P:DNA-templated transcription initiation"/>
    <property type="evidence" value="ECO:0007669"/>
    <property type="project" value="InterPro"/>
</dbReference>
<dbReference type="Pfam" id="PF04542">
    <property type="entry name" value="Sigma70_r2"/>
    <property type="match status" value="1"/>
</dbReference>
<keyword evidence="2" id="KW-0805">Transcription regulation</keyword>
<evidence type="ECO:0000256" key="2">
    <source>
        <dbReference type="ARBA" id="ARBA00023015"/>
    </source>
</evidence>
<gene>
    <name evidence="7" type="ORF">J3U88_32835</name>
</gene>
<dbReference type="InterPro" id="IPR039425">
    <property type="entry name" value="RNA_pol_sigma-70-like"/>
</dbReference>
<dbReference type="Gene3D" id="1.10.1740.10">
    <property type="match status" value="1"/>
</dbReference>
<dbReference type="InterPro" id="IPR014284">
    <property type="entry name" value="RNA_pol_sigma-70_dom"/>
</dbReference>
<dbReference type="Proteomes" id="UP000664417">
    <property type="component" value="Unassembled WGS sequence"/>
</dbReference>
<protein>
    <submittedName>
        <fullName evidence="7">Sigma-70 family RNA polymerase sigma factor</fullName>
    </submittedName>
</protein>
<evidence type="ECO:0000259" key="6">
    <source>
        <dbReference type="Pfam" id="PF04542"/>
    </source>
</evidence>
<proteinExistence type="inferred from homology"/>
<evidence type="ECO:0000256" key="1">
    <source>
        <dbReference type="ARBA" id="ARBA00010641"/>
    </source>
</evidence>
<evidence type="ECO:0000256" key="3">
    <source>
        <dbReference type="ARBA" id="ARBA00023082"/>
    </source>
</evidence>
<dbReference type="SUPFAM" id="SSF88659">
    <property type="entry name" value="Sigma3 and sigma4 domains of RNA polymerase sigma factors"/>
    <property type="match status" value="1"/>
</dbReference>
<evidence type="ECO:0000256" key="5">
    <source>
        <dbReference type="ARBA" id="ARBA00023163"/>
    </source>
</evidence>
<reference evidence="7" key="1">
    <citation type="submission" date="2021-03" db="EMBL/GenBank/DDBJ databases">
        <authorList>
            <person name="Wang G."/>
        </authorList>
    </citation>
    <scope>NUCLEOTIDE SEQUENCE</scope>
    <source>
        <strain evidence="7">KCTC 12899</strain>
    </source>
</reference>
<dbReference type="InterPro" id="IPR036388">
    <property type="entry name" value="WH-like_DNA-bd_sf"/>
</dbReference>
<dbReference type="PANTHER" id="PTHR43133">
    <property type="entry name" value="RNA POLYMERASE ECF-TYPE SIGMA FACTO"/>
    <property type="match status" value="1"/>
</dbReference>
<dbReference type="NCBIfam" id="TIGR02937">
    <property type="entry name" value="sigma70-ECF"/>
    <property type="match status" value="1"/>
</dbReference>
<dbReference type="InterPro" id="IPR013325">
    <property type="entry name" value="RNA_pol_sigma_r2"/>
</dbReference>
<organism evidence="7 8">
    <name type="scientific">Acanthopleuribacter pedis</name>
    <dbReference type="NCBI Taxonomy" id="442870"/>
    <lineage>
        <taxon>Bacteria</taxon>
        <taxon>Pseudomonadati</taxon>
        <taxon>Acidobacteriota</taxon>
        <taxon>Holophagae</taxon>
        <taxon>Acanthopleuribacterales</taxon>
        <taxon>Acanthopleuribacteraceae</taxon>
        <taxon>Acanthopleuribacter</taxon>
    </lineage>
</organism>
<evidence type="ECO:0000313" key="8">
    <source>
        <dbReference type="Proteomes" id="UP000664417"/>
    </source>
</evidence>
<dbReference type="SUPFAM" id="SSF88946">
    <property type="entry name" value="Sigma2 domain of RNA polymerase sigma factors"/>
    <property type="match status" value="1"/>
</dbReference>
<dbReference type="RefSeq" id="WP_207863429.1">
    <property type="nucleotide sequence ID" value="NZ_JAFREP010000056.1"/>
</dbReference>
<feature type="domain" description="RNA polymerase sigma-70 region 2" evidence="6">
    <location>
        <begin position="49"/>
        <end position="113"/>
    </location>
</feature>
<sequence>MGKPWPDGFGLAVPRGLMEAVLSKKLWKETDRELIKRCLDGDQPAWDALIHRYKRLVYHFPNGARLNPEDCDEVFQETFVAIYKQLEKLLEVDDLSRWIATVAQRITWRAANKRRNQNDYEVPQEYDVADPDEITPKCLEIKLQQSIVRQSLGLLNTRCRKLLYLLFYEHDSSDYHKISEQAGIPHGSIGPTRKRCLLKFKELLKKRGIHEKNVSEWL</sequence>
<accession>A0A8J7U674</accession>
<keyword evidence="5" id="KW-0804">Transcription</keyword>
<keyword evidence="4" id="KW-0238">DNA-binding</keyword>
<keyword evidence="3" id="KW-0731">Sigma factor</keyword>
<dbReference type="InterPro" id="IPR007627">
    <property type="entry name" value="RNA_pol_sigma70_r2"/>
</dbReference>
<evidence type="ECO:0000313" key="7">
    <source>
        <dbReference type="EMBL" id="MBO1323298.1"/>
    </source>
</evidence>